<organism evidence="3 4">
    <name type="scientific">Aedes albopictus</name>
    <name type="common">Asian tiger mosquito</name>
    <name type="synonym">Stegomyia albopicta</name>
    <dbReference type="NCBI Taxonomy" id="7160"/>
    <lineage>
        <taxon>Eukaryota</taxon>
        <taxon>Metazoa</taxon>
        <taxon>Ecdysozoa</taxon>
        <taxon>Arthropoda</taxon>
        <taxon>Hexapoda</taxon>
        <taxon>Insecta</taxon>
        <taxon>Pterygota</taxon>
        <taxon>Neoptera</taxon>
        <taxon>Endopterygota</taxon>
        <taxon>Diptera</taxon>
        <taxon>Nematocera</taxon>
        <taxon>Culicoidea</taxon>
        <taxon>Culicidae</taxon>
        <taxon>Culicinae</taxon>
        <taxon>Aedini</taxon>
        <taxon>Aedes</taxon>
        <taxon>Stegomyia</taxon>
    </lineage>
</organism>
<proteinExistence type="predicted"/>
<protein>
    <recommendedName>
        <fullName evidence="2">START domain-containing protein</fullName>
    </recommendedName>
</protein>
<dbReference type="PANTHER" id="PTHR19308:SF14">
    <property type="entry name" value="START DOMAIN-CONTAINING PROTEIN"/>
    <property type="match status" value="1"/>
</dbReference>
<dbReference type="Pfam" id="PF01852">
    <property type="entry name" value="START"/>
    <property type="match status" value="1"/>
</dbReference>
<dbReference type="SMART" id="SM00234">
    <property type="entry name" value="START"/>
    <property type="match status" value="1"/>
</dbReference>
<dbReference type="InterPro" id="IPR041951">
    <property type="entry name" value="STARD10_START"/>
</dbReference>
<dbReference type="GeneID" id="134287951"/>
<dbReference type="PROSITE" id="PS50848">
    <property type="entry name" value="START"/>
    <property type="match status" value="1"/>
</dbReference>
<dbReference type="Proteomes" id="UP000069940">
    <property type="component" value="Unassembled WGS sequence"/>
</dbReference>
<evidence type="ECO:0000256" key="1">
    <source>
        <dbReference type="SAM" id="MobiDB-lite"/>
    </source>
</evidence>
<feature type="compositionally biased region" description="Basic and acidic residues" evidence="1">
    <location>
        <begin position="358"/>
        <end position="377"/>
    </location>
</feature>
<dbReference type="InterPro" id="IPR002913">
    <property type="entry name" value="START_lipid-bd_dom"/>
</dbReference>
<feature type="domain" description="START" evidence="2">
    <location>
        <begin position="58"/>
        <end position="271"/>
    </location>
</feature>
<feature type="compositionally biased region" description="Polar residues" evidence="1">
    <location>
        <begin position="313"/>
        <end position="330"/>
    </location>
</feature>
<dbReference type="CDD" id="cd08871">
    <property type="entry name" value="START_STARD10-like"/>
    <property type="match status" value="1"/>
</dbReference>
<dbReference type="SUPFAM" id="SSF55961">
    <property type="entry name" value="Bet v1-like"/>
    <property type="match status" value="1"/>
</dbReference>
<accession>A0ABM1YUT8</accession>
<reference evidence="4" key="1">
    <citation type="journal article" date="2015" name="Proc. Natl. Acad. Sci. U.S.A.">
        <title>Genome sequence of the Asian Tiger mosquito, Aedes albopictus, reveals insights into its biology, genetics, and evolution.</title>
        <authorList>
            <person name="Chen X.G."/>
            <person name="Jiang X."/>
            <person name="Gu J."/>
            <person name="Xu M."/>
            <person name="Wu Y."/>
            <person name="Deng Y."/>
            <person name="Zhang C."/>
            <person name="Bonizzoni M."/>
            <person name="Dermauw W."/>
            <person name="Vontas J."/>
            <person name="Armbruster P."/>
            <person name="Huang X."/>
            <person name="Yang Y."/>
            <person name="Zhang H."/>
            <person name="He W."/>
            <person name="Peng H."/>
            <person name="Liu Y."/>
            <person name="Wu K."/>
            <person name="Chen J."/>
            <person name="Lirakis M."/>
            <person name="Topalis P."/>
            <person name="Van Leeuwen T."/>
            <person name="Hall A.B."/>
            <person name="Jiang X."/>
            <person name="Thorpe C."/>
            <person name="Mueller R.L."/>
            <person name="Sun C."/>
            <person name="Waterhouse R.M."/>
            <person name="Yan G."/>
            <person name="Tu Z.J."/>
            <person name="Fang X."/>
            <person name="James A.A."/>
        </authorList>
    </citation>
    <scope>NUCLEOTIDE SEQUENCE [LARGE SCALE GENOMIC DNA]</scope>
    <source>
        <strain evidence="4">Foshan</strain>
    </source>
</reference>
<feature type="compositionally biased region" description="Polar residues" evidence="1">
    <location>
        <begin position="379"/>
        <end position="392"/>
    </location>
</feature>
<feature type="compositionally biased region" description="Basic and acidic residues" evidence="1">
    <location>
        <begin position="394"/>
        <end position="421"/>
    </location>
</feature>
<keyword evidence="4" id="KW-1185">Reference proteome</keyword>
<dbReference type="EnsemblMetazoa" id="AALFPA23_012319.R17655">
    <property type="protein sequence ID" value="AALFPA23_012319.P17655"/>
    <property type="gene ID" value="AALFPA23_012319"/>
</dbReference>
<dbReference type="PANTHER" id="PTHR19308">
    <property type="entry name" value="PHOSPHATIDYLCHOLINE TRANSFER PROTEIN"/>
    <property type="match status" value="1"/>
</dbReference>
<sequence>MFQTLLDFKLLVFPDFLFPSAARAMTRPFDISDEPNFMKYQQKNVLSRVLTSPSLASDTGTPSGMARIAEDSDFEALKQLVDDHEGWTLELSKSDTQVYTRPVAGCNFNMVKIHTEFADVTADILFDVLHDPDYRKVWDSHMLASEEIGILNVNNDVGYYAMSCPPPLKPRDFVLQRSWLDTGPLGEQMLLSRSVPHKLYPPKKGYVRAMSYITGFVLRTNENSKTGCILKYVAHCDPQGTLPPWLVNKVTHTLGPRMVKDLKKAALGYIGWKQTQPHLRKPWRFPEEISGPRISIEDCLDTVVVPVPRMLPQTPTTQPTANGKVTTGQVVRSPKVMTPTTPQNIPSTIASSSSNVNGKKEEKKERKFFERKAKADTKLNASNTNGCSSPNMSNKKEEKKVKKESKDDSSVKEKNKVDGGLKKRRSLLSLKF</sequence>
<dbReference type="InterPro" id="IPR051213">
    <property type="entry name" value="START_lipid_transfer"/>
</dbReference>
<dbReference type="RefSeq" id="XP_062707264.1">
    <property type="nucleotide sequence ID" value="XM_062851280.1"/>
</dbReference>
<dbReference type="InterPro" id="IPR023393">
    <property type="entry name" value="START-like_dom_sf"/>
</dbReference>
<dbReference type="Gene3D" id="3.30.530.20">
    <property type="match status" value="1"/>
</dbReference>
<evidence type="ECO:0000313" key="3">
    <source>
        <dbReference type="EnsemblMetazoa" id="AALFPA23_012319.P17655"/>
    </source>
</evidence>
<reference evidence="3" key="2">
    <citation type="submission" date="2025-05" db="UniProtKB">
        <authorList>
            <consortium name="EnsemblMetazoa"/>
        </authorList>
    </citation>
    <scope>IDENTIFICATION</scope>
    <source>
        <strain evidence="3">Foshan</strain>
    </source>
</reference>
<name>A0ABM1YUT8_AEDAL</name>
<feature type="compositionally biased region" description="Polar residues" evidence="1">
    <location>
        <begin position="338"/>
        <end position="357"/>
    </location>
</feature>
<evidence type="ECO:0000259" key="2">
    <source>
        <dbReference type="PROSITE" id="PS50848"/>
    </source>
</evidence>
<evidence type="ECO:0000313" key="4">
    <source>
        <dbReference type="Proteomes" id="UP000069940"/>
    </source>
</evidence>
<feature type="region of interest" description="Disordered" evidence="1">
    <location>
        <begin position="310"/>
        <end position="432"/>
    </location>
</feature>